<dbReference type="PANTHER" id="PTHR46323">
    <property type="entry name" value="BETA-GALACTOSIDASE"/>
    <property type="match status" value="1"/>
</dbReference>
<dbReference type="GO" id="GO:0030246">
    <property type="term" value="F:carbohydrate binding"/>
    <property type="evidence" value="ECO:0007669"/>
    <property type="project" value="InterPro"/>
</dbReference>
<dbReference type="Pfam" id="PF02837">
    <property type="entry name" value="Glyco_hydro_2_N"/>
    <property type="match status" value="1"/>
</dbReference>
<name>A0A4Q0XFU7_9FLAO</name>
<dbReference type="PROSITE" id="PS00608">
    <property type="entry name" value="GLYCOSYL_HYDROL_F2_2"/>
    <property type="match status" value="1"/>
</dbReference>
<dbReference type="InterPro" id="IPR008979">
    <property type="entry name" value="Galactose-bd-like_sf"/>
</dbReference>
<dbReference type="InterPro" id="IPR023232">
    <property type="entry name" value="Glyco_hydro_2_AS"/>
</dbReference>
<dbReference type="InterPro" id="IPR006103">
    <property type="entry name" value="Glyco_hydro_2_cat"/>
</dbReference>
<evidence type="ECO:0000256" key="8">
    <source>
        <dbReference type="ARBA" id="ARBA00023295"/>
    </source>
</evidence>
<dbReference type="SMART" id="SM01038">
    <property type="entry name" value="Bgal_small_N"/>
    <property type="match status" value="1"/>
</dbReference>
<dbReference type="Gene3D" id="2.60.40.10">
    <property type="entry name" value="Immunoglobulins"/>
    <property type="match status" value="2"/>
</dbReference>
<dbReference type="InterPro" id="IPR014718">
    <property type="entry name" value="GH-type_carb-bd"/>
</dbReference>
<comment type="catalytic activity">
    <reaction evidence="1">
        <text>Hydrolysis of terminal non-reducing beta-D-galactose residues in beta-D-galactosides.</text>
        <dbReference type="EC" id="3.2.1.23"/>
    </reaction>
</comment>
<dbReference type="GO" id="GO:0009341">
    <property type="term" value="C:beta-galactosidase complex"/>
    <property type="evidence" value="ECO:0007669"/>
    <property type="project" value="InterPro"/>
</dbReference>
<protein>
    <recommendedName>
        <fullName evidence="5">beta-galactosidase</fullName>
        <ecNumber evidence="5">3.2.1.23</ecNumber>
    </recommendedName>
    <alternativeName>
        <fullName evidence="9">Lactase</fullName>
    </alternativeName>
</protein>
<keyword evidence="6" id="KW-0378">Hydrolase</keyword>
<reference evidence="12 13" key="1">
    <citation type="submission" date="2019-01" db="EMBL/GenBank/DDBJ databases">
        <title>Genome sequence of the Antarctic species Gelidibacter gilvus ACAM 158(T).</title>
        <authorList>
            <person name="Bowman J.P."/>
        </authorList>
    </citation>
    <scope>NUCLEOTIDE SEQUENCE [LARGE SCALE GENOMIC DNA]</scope>
    <source>
        <strain evidence="12 13">IC158</strain>
    </source>
</reference>
<dbReference type="FunFam" id="3.20.20.80:FF:000121">
    <property type="entry name" value="Beta-galactosidase"/>
    <property type="match status" value="1"/>
</dbReference>
<dbReference type="InterPro" id="IPR050347">
    <property type="entry name" value="Bact_Beta-galactosidase"/>
</dbReference>
<comment type="caution">
    <text evidence="12">The sequence shown here is derived from an EMBL/GenBank/DDBJ whole genome shotgun (WGS) entry which is preliminary data.</text>
</comment>
<gene>
    <name evidence="12" type="ORF">ESZ48_10830</name>
</gene>
<dbReference type="InterPro" id="IPR006102">
    <property type="entry name" value="Ig-like_GH2"/>
</dbReference>
<dbReference type="Gene3D" id="2.70.98.10">
    <property type="match status" value="1"/>
</dbReference>
<dbReference type="InterPro" id="IPR004199">
    <property type="entry name" value="B-gal_small/dom_5"/>
</dbReference>
<dbReference type="InterPro" id="IPR017853">
    <property type="entry name" value="GH"/>
</dbReference>
<dbReference type="EMBL" id="SDDZ01000005">
    <property type="protein sequence ID" value="RXJ49932.1"/>
    <property type="molecule type" value="Genomic_DNA"/>
</dbReference>
<dbReference type="GO" id="GO:0005990">
    <property type="term" value="P:lactose catabolic process"/>
    <property type="evidence" value="ECO:0007669"/>
    <property type="project" value="TreeGrafter"/>
</dbReference>
<dbReference type="InterPro" id="IPR032312">
    <property type="entry name" value="LacZ_4"/>
</dbReference>
<comment type="similarity">
    <text evidence="3">Belongs to the glycosyl hydrolase 2 family.</text>
</comment>
<feature type="domain" description="Beta galactosidase small chain/" evidence="11">
    <location>
        <begin position="796"/>
        <end position="1097"/>
    </location>
</feature>
<dbReference type="InterPro" id="IPR036156">
    <property type="entry name" value="Beta-gal/glucu_dom_sf"/>
</dbReference>
<evidence type="ECO:0000313" key="12">
    <source>
        <dbReference type="EMBL" id="RXJ49932.1"/>
    </source>
</evidence>
<accession>A0A4Q0XFU7</accession>
<keyword evidence="8" id="KW-0326">Glycosidase</keyword>
<proteinExistence type="inferred from homology"/>
<dbReference type="GO" id="GO:0004565">
    <property type="term" value="F:beta-galactosidase activity"/>
    <property type="evidence" value="ECO:0007669"/>
    <property type="project" value="UniProtKB-EC"/>
</dbReference>
<evidence type="ECO:0000256" key="7">
    <source>
        <dbReference type="ARBA" id="ARBA00022837"/>
    </source>
</evidence>
<dbReference type="InterPro" id="IPR006104">
    <property type="entry name" value="Glyco_hydro_2_N"/>
</dbReference>
<dbReference type="Pfam" id="PF00703">
    <property type="entry name" value="Glyco_hydro_2"/>
    <property type="match status" value="1"/>
</dbReference>
<dbReference type="Proteomes" id="UP000289792">
    <property type="component" value="Unassembled WGS sequence"/>
</dbReference>
<evidence type="ECO:0000256" key="5">
    <source>
        <dbReference type="ARBA" id="ARBA00012756"/>
    </source>
</evidence>
<keyword evidence="10" id="KW-0732">Signal</keyword>
<dbReference type="PANTHER" id="PTHR46323:SF2">
    <property type="entry name" value="BETA-GALACTOSIDASE"/>
    <property type="match status" value="1"/>
</dbReference>
<dbReference type="Gene3D" id="2.60.120.260">
    <property type="entry name" value="Galactose-binding domain-like"/>
    <property type="match status" value="1"/>
</dbReference>
<keyword evidence="7" id="KW-0106">Calcium</keyword>
<evidence type="ECO:0000313" key="13">
    <source>
        <dbReference type="Proteomes" id="UP000289792"/>
    </source>
</evidence>
<dbReference type="Pfam" id="PF02929">
    <property type="entry name" value="Bgal_small_N"/>
    <property type="match status" value="1"/>
</dbReference>
<keyword evidence="13" id="KW-1185">Reference proteome</keyword>
<dbReference type="FunFam" id="2.60.40.10:FF:000680">
    <property type="entry name" value="Beta-galactosidase"/>
    <property type="match status" value="1"/>
</dbReference>
<dbReference type="OrthoDB" id="9801077at2"/>
<dbReference type="Pfam" id="PF02836">
    <property type="entry name" value="Glyco_hydro_2_C"/>
    <property type="match status" value="1"/>
</dbReference>
<dbReference type="EC" id="3.2.1.23" evidence="5"/>
<evidence type="ECO:0000256" key="9">
    <source>
        <dbReference type="ARBA" id="ARBA00032230"/>
    </source>
</evidence>
<dbReference type="InterPro" id="IPR013783">
    <property type="entry name" value="Ig-like_fold"/>
</dbReference>
<dbReference type="PRINTS" id="PR00132">
    <property type="entry name" value="GLHYDRLASE2"/>
</dbReference>
<organism evidence="12 13">
    <name type="scientific">Gelidibacter gilvus</name>
    <dbReference type="NCBI Taxonomy" id="59602"/>
    <lineage>
        <taxon>Bacteria</taxon>
        <taxon>Pseudomonadati</taxon>
        <taxon>Bacteroidota</taxon>
        <taxon>Flavobacteriia</taxon>
        <taxon>Flavobacteriales</taxon>
        <taxon>Flavobacteriaceae</taxon>
        <taxon>Gelidibacter</taxon>
    </lineage>
</organism>
<evidence type="ECO:0000256" key="2">
    <source>
        <dbReference type="ARBA" id="ARBA00001913"/>
    </source>
</evidence>
<comment type="subunit">
    <text evidence="4">Monomer.</text>
</comment>
<feature type="signal peptide" evidence="10">
    <location>
        <begin position="1"/>
        <end position="26"/>
    </location>
</feature>
<evidence type="ECO:0000256" key="10">
    <source>
        <dbReference type="SAM" id="SignalP"/>
    </source>
</evidence>
<evidence type="ECO:0000256" key="6">
    <source>
        <dbReference type="ARBA" id="ARBA00022801"/>
    </source>
</evidence>
<comment type="cofactor">
    <cofactor evidence="2">
        <name>Ca(2+)</name>
        <dbReference type="ChEBI" id="CHEBI:29108"/>
    </cofactor>
</comment>
<dbReference type="SUPFAM" id="SSF49785">
    <property type="entry name" value="Galactose-binding domain-like"/>
    <property type="match status" value="1"/>
</dbReference>
<dbReference type="SUPFAM" id="SSF49303">
    <property type="entry name" value="beta-Galactosidase/glucuronidase domain"/>
    <property type="match status" value="2"/>
</dbReference>
<dbReference type="SUPFAM" id="SSF74650">
    <property type="entry name" value="Galactose mutarotase-like"/>
    <property type="match status" value="1"/>
</dbReference>
<dbReference type="InterPro" id="IPR006101">
    <property type="entry name" value="Glyco_hydro_2"/>
</dbReference>
<evidence type="ECO:0000259" key="11">
    <source>
        <dbReference type="SMART" id="SM01038"/>
    </source>
</evidence>
<dbReference type="RefSeq" id="WP_129017500.1">
    <property type="nucleotide sequence ID" value="NZ_SDDZ01000005.1"/>
</dbReference>
<evidence type="ECO:0000256" key="4">
    <source>
        <dbReference type="ARBA" id="ARBA00011245"/>
    </source>
</evidence>
<dbReference type="SUPFAM" id="SSF51445">
    <property type="entry name" value="(Trans)glycosidases"/>
    <property type="match status" value="1"/>
</dbReference>
<evidence type="ECO:0000256" key="1">
    <source>
        <dbReference type="ARBA" id="ARBA00001412"/>
    </source>
</evidence>
<dbReference type="InterPro" id="IPR011013">
    <property type="entry name" value="Gal_mutarotase_sf_dom"/>
</dbReference>
<dbReference type="AlphaFoldDB" id="A0A4Q0XFU7"/>
<dbReference type="Pfam" id="PF16353">
    <property type="entry name" value="LacZ_4"/>
    <property type="match status" value="1"/>
</dbReference>
<sequence>MKILKKSTSVAVQIVLVFLAVLKVNAQEKNPITDYVHYIMNESVISENKMDAHASFTSFTSEKDALNNTPKYHQLLDGIWKFNWVRNPADRPTTFMNPSEDVSSWDDIKVPSNWEVEGYGIPIYVNHQYEFADYKAPVADDMEFVDRIYPAHPGKVPSEYNPVGTYVRDFTIDKDWDGKEIFLHIGAMKSGGFVWLNGKYIGYSQGSKLPAEFNITEAAKPGKNKIAIQIFRWTDGSYLECQDFWRISGIERSVYIYAQPKVRIQDYEVVSILDGAYKDGVFELYVDLENHLSKTTNGTVSYKLLDADHKIVASESKSFAAKISNNDPIAFSATLPNVKQWSAEHPNLFTLLIETKDQKGKTLEVTTSRIGFRIVEIKQGLLLVNGQRITLKGVNTQEANPETGHVVDEELMMRDIHLWKENNINAVRLSHYPQQRRFYELCDEYGLYVVDEANIESHGMYYGKYSLAKKPSWENAHVDRMVRLVKRDKNHASVIIWSMGNEAGNGVNFFEGYDEMKKNDRSKRPVQYERPYKDYDGSIWDMDSNTDILVPQYPTPATFEMIGKTKTDRPYIPSEYAHAMGNSTGNFKEYWDIIELYDNLQGGFIWDWVDQSIWKTDENGERFYAYGGDFGENMPSDNSFLNNGIVFPDRTPQPALHEVKKVHEFINFKEMGINRHDELRVLLENLYDFTDLEHFDFTAEIKADGKVLKTIPFETISVETHTGKLIRIPLKDVDYKENTEYFVEISAKTKAAWGLLPKGFEVAHEQIPLSEKYKKEITEIGNTGTLKIKDSKNNLEISNQNLNLVFDKEKGQITSYVFEGNELLKDGNGPKPNFWRAPTDNDFGSQMQAKNIEWKKASLFMKVSKLTSKSNADGSVTIDVTYNLPGVDTTFESQYHIFGNGVVKIDNTLNETNYSGDIPRVGMRMQIPKKYENMSFFGRGPWENYQDRKASAFIGLYESKVKDQYVPYVRPQENGYKVDVRWTAFSDANNNGLLVVAANQLQGLGIGALHMPNEDFDTTSGIAYSGTDVLEDEFKTDGIPQINASKHINDIKEQDLVQLNIDLGQRGLAGDNSWGGKPMDKYQMKGESKHAYSFYLIPFKNGSEEAFIAWSKLYGNLK</sequence>
<dbReference type="Gene3D" id="3.20.20.80">
    <property type="entry name" value="Glycosidases"/>
    <property type="match status" value="1"/>
</dbReference>
<evidence type="ECO:0000256" key="3">
    <source>
        <dbReference type="ARBA" id="ARBA00007401"/>
    </source>
</evidence>
<feature type="chain" id="PRO_5020791241" description="beta-galactosidase" evidence="10">
    <location>
        <begin position="27"/>
        <end position="1118"/>
    </location>
</feature>